<evidence type="ECO:0000256" key="1">
    <source>
        <dbReference type="SAM" id="MobiDB-lite"/>
    </source>
</evidence>
<feature type="region of interest" description="Disordered" evidence="1">
    <location>
        <begin position="28"/>
        <end position="56"/>
    </location>
</feature>
<reference evidence="2 3" key="1">
    <citation type="submission" date="2019-01" db="EMBL/GenBank/DDBJ databases">
        <title>A draft genome assembly of the solar-powered sea slug Elysia chlorotica.</title>
        <authorList>
            <person name="Cai H."/>
            <person name="Li Q."/>
            <person name="Fang X."/>
            <person name="Li J."/>
            <person name="Curtis N.E."/>
            <person name="Altenburger A."/>
            <person name="Shibata T."/>
            <person name="Feng M."/>
            <person name="Maeda T."/>
            <person name="Schwartz J.A."/>
            <person name="Shigenobu S."/>
            <person name="Lundholm N."/>
            <person name="Nishiyama T."/>
            <person name="Yang H."/>
            <person name="Hasebe M."/>
            <person name="Li S."/>
            <person name="Pierce S.K."/>
            <person name="Wang J."/>
        </authorList>
    </citation>
    <scope>NUCLEOTIDE SEQUENCE [LARGE SCALE GENOMIC DNA]</scope>
    <source>
        <strain evidence="2">EC2010</strain>
        <tissue evidence="2">Whole organism of an adult</tissue>
    </source>
</reference>
<evidence type="ECO:0000313" key="3">
    <source>
        <dbReference type="Proteomes" id="UP000271974"/>
    </source>
</evidence>
<evidence type="ECO:0000313" key="2">
    <source>
        <dbReference type="EMBL" id="RUS74542.1"/>
    </source>
</evidence>
<accession>A0A433SZ26</accession>
<dbReference type="AlphaFoldDB" id="A0A433SZ26"/>
<sequence length="120" mass="12843">MVQATPHDGNALTNVLSLVLDRAKIFLGRPSCPSSPVTPPSSPSKSRRPKHQTGGLTSVVVPVVKREGGRELISYQMAPRPQPEPLPCLLGICYQVCCGGNMKYVVFPTLMAVTLGLFLA</sequence>
<comment type="caution">
    <text evidence="2">The sequence shown here is derived from an EMBL/GenBank/DDBJ whole genome shotgun (WGS) entry which is preliminary data.</text>
</comment>
<protein>
    <submittedName>
        <fullName evidence="2">Uncharacterized protein</fullName>
    </submittedName>
</protein>
<name>A0A433SZ26_ELYCH</name>
<gene>
    <name evidence="2" type="ORF">EGW08_017690</name>
</gene>
<dbReference type="EMBL" id="RQTK01000821">
    <property type="protein sequence ID" value="RUS74542.1"/>
    <property type="molecule type" value="Genomic_DNA"/>
</dbReference>
<proteinExistence type="predicted"/>
<keyword evidence="3" id="KW-1185">Reference proteome</keyword>
<organism evidence="2 3">
    <name type="scientific">Elysia chlorotica</name>
    <name type="common">Eastern emerald elysia</name>
    <name type="synonym">Sea slug</name>
    <dbReference type="NCBI Taxonomy" id="188477"/>
    <lineage>
        <taxon>Eukaryota</taxon>
        <taxon>Metazoa</taxon>
        <taxon>Spiralia</taxon>
        <taxon>Lophotrochozoa</taxon>
        <taxon>Mollusca</taxon>
        <taxon>Gastropoda</taxon>
        <taxon>Heterobranchia</taxon>
        <taxon>Euthyneura</taxon>
        <taxon>Panpulmonata</taxon>
        <taxon>Sacoglossa</taxon>
        <taxon>Placobranchoidea</taxon>
        <taxon>Plakobranchidae</taxon>
        <taxon>Elysia</taxon>
    </lineage>
</organism>
<feature type="non-terminal residue" evidence="2">
    <location>
        <position position="120"/>
    </location>
</feature>
<dbReference type="Proteomes" id="UP000271974">
    <property type="component" value="Unassembled WGS sequence"/>
</dbReference>